<dbReference type="GO" id="GO:0046922">
    <property type="term" value="F:peptide-O-fucosyltransferase activity"/>
    <property type="evidence" value="ECO:0007669"/>
    <property type="project" value="UniProtKB-EC"/>
</dbReference>
<evidence type="ECO:0000313" key="19">
    <source>
        <dbReference type="EnsemblMetazoa" id="GPAI031241-PA"/>
    </source>
</evidence>
<dbReference type="Pfam" id="PF10250">
    <property type="entry name" value="O-FucT"/>
    <property type="match status" value="1"/>
</dbReference>
<comment type="catalytic activity">
    <reaction evidence="18">
        <text>L-seryl-[protein] + GDP-beta-L-fucose = 3-O-(alpha-L-fucosyl)-L-seryl-[protein] + GDP + H(+)</text>
        <dbReference type="Rhea" id="RHEA:63644"/>
        <dbReference type="Rhea" id="RHEA-COMP:9863"/>
        <dbReference type="Rhea" id="RHEA-COMP:17914"/>
        <dbReference type="ChEBI" id="CHEBI:15378"/>
        <dbReference type="ChEBI" id="CHEBI:29999"/>
        <dbReference type="ChEBI" id="CHEBI:57273"/>
        <dbReference type="ChEBI" id="CHEBI:58189"/>
        <dbReference type="ChEBI" id="CHEBI:189632"/>
        <dbReference type="EC" id="2.4.1.221"/>
    </reaction>
    <physiologicalReaction direction="left-to-right" evidence="18">
        <dbReference type="Rhea" id="RHEA:63645"/>
    </physiologicalReaction>
</comment>
<evidence type="ECO:0000256" key="16">
    <source>
        <dbReference type="ARBA" id="ARBA00033083"/>
    </source>
</evidence>
<sequence>MFTSQYLPIQEPADIVLTTIGGLRRNANSATIYKARVAQCPNLILWLQNLIKHPKLPFCDTEIRCKRNVIYLLYDVNPPEGFNLRRDVYIRLAVFVRNIQKENERFRNLRLVLPPWRRLYHWKSHHLQQDHLPWSDFFDIESLRRFVAVLDFPEFVREISLYGLESKPFITIHKLLQLQHFKDMFESGVFTDKWEFAAECQGNDKLLQGSYLKELPLFLKPLHVRCVHYQGGASLLGSVLQMVLDELDVDETPKVIAILNAEIVLHDRWADRQFWQARRSMRFSYKLNEVVNQFRLQHFNSTDSTDSVQRPPMWEYEHPSHNDQSIGGPYLAVHLRRADFLYGRESTTPTLKSAALQIKYYLQQLNLNTVFLATDATAFEIKNLKSYLSRTRVLRFTVDSIAQKASIKDGGIAIIDQLVCSYARFFVGTYESTFTYRIYEEREILGFLRHTTFNTFCKKSTMEDCLKNSMWPIVY</sequence>
<comment type="similarity">
    <text evidence="14">Belongs to the glycosyltransferase 68 family.</text>
</comment>
<evidence type="ECO:0000256" key="1">
    <source>
        <dbReference type="ARBA" id="ARBA00004240"/>
    </source>
</evidence>
<accession>A0A1B0A122</accession>
<evidence type="ECO:0000256" key="2">
    <source>
        <dbReference type="ARBA" id="ARBA00004555"/>
    </source>
</evidence>
<keyword evidence="11" id="KW-0325">Glycoprotein</keyword>
<keyword evidence="8" id="KW-0256">Endoplasmic reticulum</keyword>
<evidence type="ECO:0000256" key="17">
    <source>
        <dbReference type="ARBA" id="ARBA00047273"/>
    </source>
</evidence>
<evidence type="ECO:0000256" key="9">
    <source>
        <dbReference type="ARBA" id="ARBA00023034"/>
    </source>
</evidence>
<keyword evidence="7" id="KW-0732">Signal</keyword>
<evidence type="ECO:0000256" key="14">
    <source>
        <dbReference type="ARBA" id="ARBA00025803"/>
    </source>
</evidence>
<evidence type="ECO:0000256" key="15">
    <source>
        <dbReference type="ARBA" id="ARBA00026232"/>
    </source>
</evidence>
<dbReference type="Gene3D" id="3.40.50.11340">
    <property type="match status" value="1"/>
</dbReference>
<dbReference type="Proteomes" id="UP000092445">
    <property type="component" value="Unassembled WGS sequence"/>
</dbReference>
<evidence type="ECO:0000256" key="11">
    <source>
        <dbReference type="ARBA" id="ARBA00023180"/>
    </source>
</evidence>
<evidence type="ECO:0000256" key="7">
    <source>
        <dbReference type="ARBA" id="ARBA00022729"/>
    </source>
</evidence>
<dbReference type="PANTHER" id="PTHR13398:SF0">
    <property type="entry name" value="GDP-FUCOSE PROTEIN O-FUCOSYLTRANSFERASE 2"/>
    <property type="match status" value="1"/>
</dbReference>
<comment type="pathway">
    <text evidence="3">Protein modification; protein glycosylation.</text>
</comment>
<dbReference type="Gene3D" id="3.40.50.11350">
    <property type="match status" value="1"/>
</dbReference>
<dbReference type="PANTHER" id="PTHR13398">
    <property type="entry name" value="GDP-FUCOSE PROTEIN O-FUCOSYLTRANSFERASE 2"/>
    <property type="match status" value="1"/>
</dbReference>
<proteinExistence type="inferred from homology"/>
<evidence type="ECO:0000256" key="4">
    <source>
        <dbReference type="ARBA" id="ARBA00012196"/>
    </source>
</evidence>
<dbReference type="EC" id="2.4.1.221" evidence="4"/>
<dbReference type="AlphaFoldDB" id="A0A1B0A122"/>
<comment type="catalytic activity">
    <reaction evidence="17">
        <text>L-threonyl-[protein] + GDP-beta-L-fucose = 3-O-(alpha-L-fucosyl)-L-threonyl-[protein] + GDP + H(+)</text>
        <dbReference type="Rhea" id="RHEA:70491"/>
        <dbReference type="Rhea" id="RHEA-COMP:11060"/>
        <dbReference type="Rhea" id="RHEA-COMP:17915"/>
        <dbReference type="ChEBI" id="CHEBI:15378"/>
        <dbReference type="ChEBI" id="CHEBI:30013"/>
        <dbReference type="ChEBI" id="CHEBI:57273"/>
        <dbReference type="ChEBI" id="CHEBI:58189"/>
        <dbReference type="ChEBI" id="CHEBI:189631"/>
        <dbReference type="EC" id="2.4.1.221"/>
    </reaction>
    <physiologicalReaction direction="left-to-right" evidence="17">
        <dbReference type="Rhea" id="RHEA:70492"/>
    </physiologicalReaction>
</comment>
<evidence type="ECO:0000256" key="12">
    <source>
        <dbReference type="ARBA" id="ARBA00023253"/>
    </source>
</evidence>
<evidence type="ECO:0000256" key="18">
    <source>
        <dbReference type="ARBA" id="ARBA00048647"/>
    </source>
</evidence>
<dbReference type="GO" id="GO:0006004">
    <property type="term" value="P:fucose metabolic process"/>
    <property type="evidence" value="ECO:0007669"/>
    <property type="project" value="UniProtKB-KW"/>
</dbReference>
<evidence type="ECO:0000256" key="6">
    <source>
        <dbReference type="ARBA" id="ARBA00022679"/>
    </source>
</evidence>
<comment type="subcellular location">
    <subcellularLocation>
        <location evidence="1">Endoplasmic reticulum</location>
    </subcellularLocation>
    <subcellularLocation>
        <location evidence="2">Golgi apparatus</location>
    </subcellularLocation>
</comment>
<dbReference type="CDD" id="cd11298">
    <property type="entry name" value="O-FucT-2"/>
    <property type="match status" value="1"/>
</dbReference>
<dbReference type="GO" id="GO:0005783">
    <property type="term" value="C:endoplasmic reticulum"/>
    <property type="evidence" value="ECO:0007669"/>
    <property type="project" value="UniProtKB-SubCell"/>
</dbReference>
<organism evidence="19 20">
    <name type="scientific">Glossina pallidipes</name>
    <name type="common">Tsetse fly</name>
    <dbReference type="NCBI Taxonomy" id="7398"/>
    <lineage>
        <taxon>Eukaryota</taxon>
        <taxon>Metazoa</taxon>
        <taxon>Ecdysozoa</taxon>
        <taxon>Arthropoda</taxon>
        <taxon>Hexapoda</taxon>
        <taxon>Insecta</taxon>
        <taxon>Pterygota</taxon>
        <taxon>Neoptera</taxon>
        <taxon>Endopterygota</taxon>
        <taxon>Diptera</taxon>
        <taxon>Brachycera</taxon>
        <taxon>Muscomorpha</taxon>
        <taxon>Hippoboscoidea</taxon>
        <taxon>Glossinidae</taxon>
        <taxon>Glossina</taxon>
    </lineage>
</organism>
<evidence type="ECO:0000256" key="10">
    <source>
        <dbReference type="ARBA" id="ARBA00023157"/>
    </source>
</evidence>
<reference evidence="20" key="1">
    <citation type="submission" date="2014-03" db="EMBL/GenBank/DDBJ databases">
        <authorList>
            <person name="Aksoy S."/>
            <person name="Warren W."/>
            <person name="Wilson R.K."/>
        </authorList>
    </citation>
    <scope>NUCLEOTIDE SEQUENCE [LARGE SCALE GENOMIC DNA]</scope>
    <source>
        <strain evidence="20">IAEA</strain>
    </source>
</reference>
<dbReference type="EnsemblMetazoa" id="GPAI031241-RA">
    <property type="protein sequence ID" value="GPAI031241-PA"/>
    <property type="gene ID" value="GPAI031241"/>
</dbReference>
<reference evidence="19" key="2">
    <citation type="submission" date="2020-05" db="UniProtKB">
        <authorList>
            <consortium name="EnsemblMetazoa"/>
        </authorList>
    </citation>
    <scope>IDENTIFICATION</scope>
    <source>
        <strain evidence="19">IAEA</strain>
    </source>
</reference>
<protein>
    <recommendedName>
        <fullName evidence="15">GDP-fucose protein O-fucosyltransferase 2</fullName>
        <ecNumber evidence="4">2.4.1.221</ecNumber>
    </recommendedName>
    <alternativeName>
        <fullName evidence="16">Peptide-O-fucosyltransferase 2</fullName>
    </alternativeName>
</protein>
<keyword evidence="13" id="KW-0119">Carbohydrate metabolism</keyword>
<dbReference type="InterPro" id="IPR045130">
    <property type="entry name" value="OFUT2-like"/>
</dbReference>
<dbReference type="InterPro" id="IPR019378">
    <property type="entry name" value="GDP-Fuc_O-FucTrfase"/>
</dbReference>
<evidence type="ECO:0000256" key="13">
    <source>
        <dbReference type="ARBA" id="ARBA00023277"/>
    </source>
</evidence>
<evidence type="ECO:0000313" key="20">
    <source>
        <dbReference type="Proteomes" id="UP000092445"/>
    </source>
</evidence>
<keyword evidence="6" id="KW-0808">Transferase</keyword>
<keyword evidence="10" id="KW-1015">Disulfide bond</keyword>
<keyword evidence="9" id="KW-0333">Golgi apparatus</keyword>
<keyword evidence="5" id="KW-0328">Glycosyltransferase</keyword>
<keyword evidence="20" id="KW-1185">Reference proteome</keyword>
<keyword evidence="12" id="KW-0294">Fucose metabolism</keyword>
<evidence type="ECO:0000256" key="8">
    <source>
        <dbReference type="ARBA" id="ARBA00022824"/>
    </source>
</evidence>
<evidence type="ECO:0000256" key="3">
    <source>
        <dbReference type="ARBA" id="ARBA00004922"/>
    </source>
</evidence>
<dbReference type="VEuPathDB" id="VectorBase:GPAI031241"/>
<dbReference type="FunFam" id="3.40.50.11350:FF:000002">
    <property type="entry name" value="GDP-fucose protein O-fucosyltransferase 2"/>
    <property type="match status" value="1"/>
</dbReference>
<dbReference type="STRING" id="7398.A0A1B0A122"/>
<name>A0A1B0A122_GLOPL</name>
<evidence type="ECO:0000256" key="5">
    <source>
        <dbReference type="ARBA" id="ARBA00022676"/>
    </source>
</evidence>
<dbReference type="GO" id="GO:0005794">
    <property type="term" value="C:Golgi apparatus"/>
    <property type="evidence" value="ECO:0007669"/>
    <property type="project" value="UniProtKB-SubCell"/>
</dbReference>